<dbReference type="InterPro" id="IPR037138">
    <property type="entry name" value="His_deacetylse_dom_sf"/>
</dbReference>
<dbReference type="SUPFAM" id="SSF52768">
    <property type="entry name" value="Arginase/deacetylase"/>
    <property type="match status" value="1"/>
</dbReference>
<proteinExistence type="predicted"/>
<name>A0A8T2IFC7_9PIPI</name>
<dbReference type="InterPro" id="IPR023696">
    <property type="entry name" value="Ureohydrolase_dom_sf"/>
</dbReference>
<organism evidence="1 2">
    <name type="scientific">Hymenochirus boettgeri</name>
    <name type="common">Congo dwarf clawed frog</name>
    <dbReference type="NCBI Taxonomy" id="247094"/>
    <lineage>
        <taxon>Eukaryota</taxon>
        <taxon>Metazoa</taxon>
        <taxon>Chordata</taxon>
        <taxon>Craniata</taxon>
        <taxon>Vertebrata</taxon>
        <taxon>Euteleostomi</taxon>
        <taxon>Amphibia</taxon>
        <taxon>Batrachia</taxon>
        <taxon>Anura</taxon>
        <taxon>Pipoidea</taxon>
        <taxon>Pipidae</taxon>
        <taxon>Pipinae</taxon>
        <taxon>Hymenochirus</taxon>
    </lineage>
</organism>
<comment type="caution">
    <text evidence="1">The sequence shown here is derived from an EMBL/GenBank/DDBJ whole genome shotgun (WGS) entry which is preliminary data.</text>
</comment>
<sequence length="88" mass="10123">PFTCRPHTTHLYSKVPASCWPIVYSAEYNITFMGLEKLHPFDSGKWGKVIGFLRDEKLVTEETLVGAVEATEEDLLVVHTRRYLNKLK</sequence>
<evidence type="ECO:0000313" key="1">
    <source>
        <dbReference type="EMBL" id="KAG8429770.1"/>
    </source>
</evidence>
<evidence type="ECO:0000313" key="2">
    <source>
        <dbReference type="Proteomes" id="UP000812440"/>
    </source>
</evidence>
<gene>
    <name evidence="1" type="ORF">GDO86_019262</name>
</gene>
<dbReference type="EMBL" id="JAACNH010002970">
    <property type="protein sequence ID" value="KAG8429770.1"/>
    <property type="molecule type" value="Genomic_DNA"/>
</dbReference>
<keyword evidence="2" id="KW-1185">Reference proteome</keyword>
<accession>A0A8T2IFC7</accession>
<feature type="non-terminal residue" evidence="1">
    <location>
        <position position="88"/>
    </location>
</feature>
<dbReference type="OrthoDB" id="437693at2759"/>
<dbReference type="Proteomes" id="UP000812440">
    <property type="component" value="Unassembled WGS sequence"/>
</dbReference>
<reference evidence="1" key="1">
    <citation type="thesis" date="2020" institute="ProQuest LLC" country="789 East Eisenhower Parkway, Ann Arbor, MI, USA">
        <title>Comparative Genomics and Chromosome Evolution.</title>
        <authorList>
            <person name="Mudd A.B."/>
        </authorList>
    </citation>
    <scope>NUCLEOTIDE SEQUENCE</scope>
    <source>
        <strain evidence="1">Female2</strain>
        <tissue evidence="1">Blood</tissue>
    </source>
</reference>
<feature type="non-terminal residue" evidence="1">
    <location>
        <position position="1"/>
    </location>
</feature>
<protein>
    <recommendedName>
        <fullName evidence="3">Histone deacetylase 11</fullName>
    </recommendedName>
</protein>
<evidence type="ECO:0008006" key="3">
    <source>
        <dbReference type="Google" id="ProtNLM"/>
    </source>
</evidence>
<dbReference type="AlphaFoldDB" id="A0A8T2IFC7"/>
<dbReference type="Gene3D" id="3.40.800.20">
    <property type="entry name" value="Histone deacetylase domain"/>
    <property type="match status" value="1"/>
</dbReference>